<dbReference type="CDD" id="cd10451">
    <property type="entry name" value="GIY-YIG_LuxR_like"/>
    <property type="match status" value="1"/>
</dbReference>
<sequence length="123" mass="13917">MRTRIASFNKVFPVSIDRKAAIAAYKERKTIAGIFVVRCAASSEAWVGQAPNLETIQNRIWFSLRQGNHTCRSLQAAWNAHGEAGLTFGECERLEDEASPYVRNALLKERMLHWRAELKAEAI</sequence>
<reference evidence="1 2" key="1">
    <citation type="journal article" date="2012" name="Microbes Environ.">
        <title>Complete genome sequence of Bradyrhizobium sp. S23321: insights into symbiosis evolution in soil oligotrophs.</title>
        <authorList>
            <person name="Okubo T."/>
            <person name="Tsukui T."/>
            <person name="Maita H."/>
            <person name="Okamoto S."/>
            <person name="Oshima K."/>
            <person name="Fujisawa T."/>
            <person name="Saito A."/>
            <person name="Futamata H."/>
            <person name="Hattori R."/>
            <person name="Shimomura Y."/>
            <person name="Haruta S."/>
            <person name="Morimoto S."/>
            <person name="Wang Y."/>
            <person name="Sakai Y."/>
            <person name="Hattori M."/>
            <person name="Aizawa S."/>
            <person name="Nagashima K.V.P."/>
            <person name="Masuda S."/>
            <person name="Hattori T."/>
            <person name="Yamashita A."/>
            <person name="Bao Z."/>
            <person name="Hayatsu M."/>
            <person name="Kajiya-Kanegae H."/>
            <person name="Yoshinaga I."/>
            <person name="Sakamoto K."/>
            <person name="Toyota K."/>
            <person name="Nakao M."/>
            <person name="Kohara M."/>
            <person name="Anda M."/>
            <person name="Niwa R."/>
            <person name="Jung-Hwan P."/>
            <person name="Sameshima-Saito R."/>
            <person name="Tokuda S."/>
            <person name="Yamamoto S."/>
            <person name="Yamamoto S."/>
            <person name="Yokoyama T."/>
            <person name="Akutsu T."/>
            <person name="Nakamura Y."/>
            <person name="Nakahira-Yanaka Y."/>
            <person name="Takada Hoshino Y."/>
            <person name="Hirakawa H."/>
            <person name="Mitsui H."/>
            <person name="Terasawa K."/>
            <person name="Itakura M."/>
            <person name="Sato S."/>
            <person name="Ikeda-Ohtsubo W."/>
            <person name="Sakakura N."/>
            <person name="Kaminuma E."/>
            <person name="Minamisawa K."/>
        </authorList>
    </citation>
    <scope>NUCLEOTIDE SEQUENCE [LARGE SCALE GENOMIC DNA]</scope>
    <source>
        <strain evidence="1 2">S23321</strain>
    </source>
</reference>
<dbReference type="AlphaFoldDB" id="A0AAI8MHR2"/>
<dbReference type="Gene3D" id="3.40.1440.10">
    <property type="entry name" value="GIY-YIG endonuclease"/>
    <property type="match status" value="1"/>
</dbReference>
<proteinExistence type="predicted"/>
<evidence type="ECO:0000313" key="1">
    <source>
        <dbReference type="EMBL" id="BAL78689.1"/>
    </source>
</evidence>
<dbReference type="KEGG" id="brs:S23_54970"/>
<accession>A0AAI8MHR2</accession>
<dbReference type="Proteomes" id="UP000007886">
    <property type="component" value="Chromosome"/>
</dbReference>
<organism evidence="1 2">
    <name type="scientific">Bradyrhizobium cosmicum</name>
    <dbReference type="NCBI Taxonomy" id="1404864"/>
    <lineage>
        <taxon>Bacteria</taxon>
        <taxon>Pseudomonadati</taxon>
        <taxon>Pseudomonadota</taxon>
        <taxon>Alphaproteobacteria</taxon>
        <taxon>Hyphomicrobiales</taxon>
        <taxon>Nitrobacteraceae</taxon>
        <taxon>Bradyrhizobium</taxon>
    </lineage>
</organism>
<keyword evidence="2" id="KW-1185">Reference proteome</keyword>
<evidence type="ECO:0000313" key="2">
    <source>
        <dbReference type="Proteomes" id="UP000007886"/>
    </source>
</evidence>
<name>A0AAI8MHR2_9BRAD</name>
<gene>
    <name evidence="1" type="ORF">S23_54970</name>
</gene>
<dbReference type="InterPro" id="IPR035901">
    <property type="entry name" value="GIY-YIG_endonuc_sf"/>
</dbReference>
<evidence type="ECO:0008006" key="3">
    <source>
        <dbReference type="Google" id="ProtNLM"/>
    </source>
</evidence>
<protein>
    <recommendedName>
        <fullName evidence="3">GIY-YIG nuclease family protein</fullName>
    </recommendedName>
</protein>
<dbReference type="EMBL" id="AP012279">
    <property type="protein sequence ID" value="BAL78689.1"/>
    <property type="molecule type" value="Genomic_DNA"/>
</dbReference>